<sequence>MVPLSRRLRETEGRLNTAHAEITALREHSGELWTLLSTALYANRAQEHQYEKELAALREQNQLLTGKVEHYAREEAAWRRRCDDLAKHRALELASSPSFAEVCGGPLGGRELNLEFLHHLFGASVTGFLRPSLPPLRRYLATVWPEAHVAYRAVAIYLWIHLYLQDRTTNYRHLADQVGCTPTQVDHILTAAPRPDYELIIDLAEALHADRLWIARLLRRAGIQPPGSRSGPPHPSHGTPPTSSRFLRETVDLAGLLNPTAPGADNPARRPPPPTPPKPSD</sequence>
<feature type="compositionally biased region" description="Pro residues" evidence="2">
    <location>
        <begin position="269"/>
        <end position="281"/>
    </location>
</feature>
<comment type="caution">
    <text evidence="3">The sequence shown here is derived from an EMBL/GenBank/DDBJ whole genome shotgun (WGS) entry which is preliminary data.</text>
</comment>
<organism evidence="3 4">
    <name type="scientific">Streptoalloteichus tenebrarius (strain ATCC 17920 / DSM 40477 / JCM 4838 / CBS 697.72 / NBRC 16177 / NCIMB 11028 / NRRL B-12390 / A12253. 1 / ISP 5477)</name>
    <name type="common">Streptomyces tenebrarius</name>
    <dbReference type="NCBI Taxonomy" id="1933"/>
    <lineage>
        <taxon>Bacteria</taxon>
        <taxon>Bacillati</taxon>
        <taxon>Actinomycetota</taxon>
        <taxon>Actinomycetes</taxon>
        <taxon>Pseudonocardiales</taxon>
        <taxon>Pseudonocardiaceae</taxon>
        <taxon>Streptoalloteichus</taxon>
    </lineage>
</organism>
<protein>
    <submittedName>
        <fullName evidence="3">Uncharacterized protein</fullName>
    </submittedName>
</protein>
<keyword evidence="1" id="KW-0175">Coiled coil</keyword>
<evidence type="ECO:0000313" key="3">
    <source>
        <dbReference type="EMBL" id="MCP2258794.1"/>
    </source>
</evidence>
<feature type="region of interest" description="Disordered" evidence="2">
    <location>
        <begin position="224"/>
        <end position="281"/>
    </location>
</feature>
<feature type="coiled-coil region" evidence="1">
    <location>
        <begin position="8"/>
        <end position="74"/>
    </location>
</feature>
<proteinExistence type="predicted"/>
<evidence type="ECO:0000313" key="4">
    <source>
        <dbReference type="Proteomes" id="UP001205311"/>
    </source>
</evidence>
<evidence type="ECO:0000256" key="2">
    <source>
        <dbReference type="SAM" id="MobiDB-lite"/>
    </source>
</evidence>
<evidence type="ECO:0000256" key="1">
    <source>
        <dbReference type="SAM" id="Coils"/>
    </source>
</evidence>
<accession>A0ABT1HTE0</accession>
<feature type="compositionally biased region" description="Low complexity" evidence="2">
    <location>
        <begin position="225"/>
        <end position="245"/>
    </location>
</feature>
<name>A0ABT1HTE0_STRSD</name>
<dbReference type="Proteomes" id="UP001205311">
    <property type="component" value="Unassembled WGS sequence"/>
</dbReference>
<reference evidence="3 4" key="1">
    <citation type="submission" date="2022-06" db="EMBL/GenBank/DDBJ databases">
        <title>Genomic Encyclopedia of Archaeal and Bacterial Type Strains, Phase II (KMG-II): from individual species to whole genera.</title>
        <authorList>
            <person name="Goeker M."/>
        </authorList>
    </citation>
    <scope>NUCLEOTIDE SEQUENCE [LARGE SCALE GENOMIC DNA]</scope>
    <source>
        <strain evidence="3 4">DSM 40477</strain>
    </source>
</reference>
<dbReference type="EMBL" id="JAMTCP010000011">
    <property type="protein sequence ID" value="MCP2258794.1"/>
    <property type="molecule type" value="Genomic_DNA"/>
</dbReference>
<keyword evidence="4" id="KW-1185">Reference proteome</keyword>
<gene>
    <name evidence="3" type="ORF">LX15_002492</name>
</gene>